<dbReference type="AlphaFoldDB" id="A0A2H3DS70"/>
<accession>A0A2H3DS70</accession>
<dbReference type="EMBL" id="KZ293666">
    <property type="protein sequence ID" value="PBK90286.1"/>
    <property type="molecule type" value="Genomic_DNA"/>
</dbReference>
<dbReference type="Proteomes" id="UP000217790">
    <property type="component" value="Unassembled WGS sequence"/>
</dbReference>
<sequence length="191" mass="21103">MLNEKEQLLGPRVRQTLKGTSLAGGGLAILPFRNLLRDFIQPPSSRTWISIPCATSGSVSTFRQKVLWRVLAGHLRATLAKSVVATTTSLKRDGVFPCPSSKTTQPVLSSHGYNVLLSEYFHLGTETVTESTTLLSSELGFVARLLSVGEREVPSLRQEGMPCRHQNIYLPLRDYRPRKNAQRTRASVAVT</sequence>
<keyword evidence="2" id="KW-1185">Reference proteome</keyword>
<dbReference type="InParanoid" id="A0A2H3DS70"/>
<name>A0A2H3DS70_ARMGA</name>
<organism evidence="1 2">
    <name type="scientific">Armillaria gallica</name>
    <name type="common">Bulbous honey fungus</name>
    <name type="synonym">Armillaria bulbosa</name>
    <dbReference type="NCBI Taxonomy" id="47427"/>
    <lineage>
        <taxon>Eukaryota</taxon>
        <taxon>Fungi</taxon>
        <taxon>Dikarya</taxon>
        <taxon>Basidiomycota</taxon>
        <taxon>Agaricomycotina</taxon>
        <taxon>Agaricomycetes</taxon>
        <taxon>Agaricomycetidae</taxon>
        <taxon>Agaricales</taxon>
        <taxon>Marasmiineae</taxon>
        <taxon>Physalacriaceae</taxon>
        <taxon>Armillaria</taxon>
    </lineage>
</organism>
<evidence type="ECO:0000313" key="2">
    <source>
        <dbReference type="Proteomes" id="UP000217790"/>
    </source>
</evidence>
<gene>
    <name evidence="1" type="ORF">ARMGADRAFT_312611</name>
</gene>
<evidence type="ECO:0000313" key="1">
    <source>
        <dbReference type="EMBL" id="PBK90286.1"/>
    </source>
</evidence>
<protein>
    <submittedName>
        <fullName evidence="1">Uncharacterized protein</fullName>
    </submittedName>
</protein>
<reference evidence="2" key="1">
    <citation type="journal article" date="2017" name="Nat. Ecol. Evol.">
        <title>Genome expansion and lineage-specific genetic innovations in the forest pathogenic fungi Armillaria.</title>
        <authorList>
            <person name="Sipos G."/>
            <person name="Prasanna A.N."/>
            <person name="Walter M.C."/>
            <person name="O'Connor E."/>
            <person name="Balint B."/>
            <person name="Krizsan K."/>
            <person name="Kiss B."/>
            <person name="Hess J."/>
            <person name="Varga T."/>
            <person name="Slot J."/>
            <person name="Riley R."/>
            <person name="Boka B."/>
            <person name="Rigling D."/>
            <person name="Barry K."/>
            <person name="Lee J."/>
            <person name="Mihaltcheva S."/>
            <person name="LaButti K."/>
            <person name="Lipzen A."/>
            <person name="Waldron R."/>
            <person name="Moloney N.M."/>
            <person name="Sperisen C."/>
            <person name="Kredics L."/>
            <person name="Vagvoelgyi C."/>
            <person name="Patrignani A."/>
            <person name="Fitzpatrick D."/>
            <person name="Nagy I."/>
            <person name="Doyle S."/>
            <person name="Anderson J.B."/>
            <person name="Grigoriev I.V."/>
            <person name="Gueldener U."/>
            <person name="Muensterkoetter M."/>
            <person name="Nagy L.G."/>
        </authorList>
    </citation>
    <scope>NUCLEOTIDE SEQUENCE [LARGE SCALE GENOMIC DNA]</scope>
    <source>
        <strain evidence="2">Ar21-2</strain>
    </source>
</reference>
<proteinExistence type="predicted"/>